<protein>
    <submittedName>
        <fullName evidence="1">Unannotated protein</fullName>
    </submittedName>
</protein>
<gene>
    <name evidence="1" type="ORF">UFOPK3564_00646</name>
</gene>
<dbReference type="InterPro" id="IPR009351">
    <property type="entry name" value="AlkZ-like"/>
</dbReference>
<dbReference type="PANTHER" id="PTHR38479">
    <property type="entry name" value="LMO0824 PROTEIN"/>
    <property type="match status" value="1"/>
</dbReference>
<organism evidence="1">
    <name type="scientific">freshwater metagenome</name>
    <dbReference type="NCBI Taxonomy" id="449393"/>
    <lineage>
        <taxon>unclassified sequences</taxon>
        <taxon>metagenomes</taxon>
        <taxon>ecological metagenomes</taxon>
    </lineage>
</organism>
<dbReference type="PANTHER" id="PTHR38479:SF2">
    <property type="entry name" value="WINGED HELIX DNA-BINDING DOMAIN-CONTAINING PROTEIN"/>
    <property type="match status" value="1"/>
</dbReference>
<dbReference type="Pfam" id="PF06224">
    <property type="entry name" value="AlkZ-like"/>
    <property type="match status" value="1"/>
</dbReference>
<dbReference type="EMBL" id="CAFBMK010000023">
    <property type="protein sequence ID" value="CAB4902261.1"/>
    <property type="molecule type" value="Genomic_DNA"/>
</dbReference>
<name>A0A6J7G2I8_9ZZZZ</name>
<dbReference type="AlphaFoldDB" id="A0A6J7G2I8"/>
<sequence length="369" mass="40278">MTEVLSTRRLNRALLARQALLSRTDDSPTAMVERLAGVQAQEAAPPFVGLWSRIEGFGREDLLGALRDARVIRATAMRGTIHLLSAADYARHRMTLQPVLRTALRMPDMRAVAEDADLDAVLALAHRLLTEEPRPIAALQGPLHDAFPQLDGHAAAQVARMLLPLVQVPTPGHPDGYAPSASFAPAERLLHAPLTPDGPRHELVRRYLAAFGPATAADATKWCGLTGMREVLAELDDVVRFEDEAGRTLHDLRDAPRPEEDVAAPVRFLPRFDNALLSHVHHERILDPVHRPHVFTVNGIIFGTVLVDGFAVATWSSSAGPEGATLRVVPFRRPSQRTAGSIRAEGRRLLRFLVPGRGPREVEIAPAVG</sequence>
<reference evidence="1" key="1">
    <citation type="submission" date="2020-05" db="EMBL/GenBank/DDBJ databases">
        <authorList>
            <person name="Chiriac C."/>
            <person name="Salcher M."/>
            <person name="Ghai R."/>
            <person name="Kavagutti S V."/>
        </authorList>
    </citation>
    <scope>NUCLEOTIDE SEQUENCE</scope>
</reference>
<accession>A0A6J7G2I8</accession>
<proteinExistence type="predicted"/>
<evidence type="ECO:0000313" key="1">
    <source>
        <dbReference type="EMBL" id="CAB4902261.1"/>
    </source>
</evidence>